<dbReference type="InterPro" id="IPR000907">
    <property type="entry name" value="LipOase"/>
</dbReference>
<dbReference type="Gene3D" id="4.10.372.10">
    <property type="entry name" value="Lipoxygenase-1, Domain 3"/>
    <property type="match status" value="1"/>
</dbReference>
<dbReference type="GO" id="GO:0046872">
    <property type="term" value="F:metal ion binding"/>
    <property type="evidence" value="ECO:0007669"/>
    <property type="project" value="UniProtKB-UniRule"/>
</dbReference>
<dbReference type="UniPathway" id="UPA00382"/>
<evidence type="ECO:0000256" key="12">
    <source>
        <dbReference type="ARBA" id="ARBA00036508"/>
    </source>
</evidence>
<keyword evidence="8 14" id="KW-0560">Oxidoreductase</keyword>
<dbReference type="PROSITE" id="PS00711">
    <property type="entry name" value="LIPOXYGENASE_1"/>
    <property type="match status" value="1"/>
</dbReference>
<dbReference type="InterPro" id="IPR001024">
    <property type="entry name" value="PLAT/LH2_dom"/>
</dbReference>
<comment type="similarity">
    <text evidence="2 14">Belongs to the lipoxygenase family.</text>
</comment>
<feature type="domain" description="PLAT" evidence="17">
    <location>
        <begin position="184"/>
        <end position="310"/>
    </location>
</feature>
<dbReference type="FunFam" id="1.20.245.10:FF:000002">
    <property type="entry name" value="Lipoxygenase"/>
    <property type="match status" value="1"/>
</dbReference>
<dbReference type="InterPro" id="IPR020833">
    <property type="entry name" value="LipOase_Fe_BS"/>
</dbReference>
<dbReference type="Gene3D" id="4.10.375.10">
    <property type="entry name" value="Lipoxygenase-1, Domain 2"/>
    <property type="match status" value="1"/>
</dbReference>
<evidence type="ECO:0000256" key="11">
    <source>
        <dbReference type="ARBA" id="ARBA00023160"/>
    </source>
</evidence>
<dbReference type="InterPro" id="IPR001810">
    <property type="entry name" value="F-box_dom"/>
</dbReference>
<evidence type="ECO:0000256" key="9">
    <source>
        <dbReference type="ARBA" id="ARBA00023004"/>
    </source>
</evidence>
<dbReference type="Pfam" id="PF12937">
    <property type="entry name" value="F-box-like"/>
    <property type="match status" value="1"/>
</dbReference>
<dbReference type="Gene3D" id="1.20.1280.50">
    <property type="match status" value="1"/>
</dbReference>
<comment type="cofactor">
    <cofactor evidence="1 14">
        <name>Fe cation</name>
        <dbReference type="ChEBI" id="CHEBI:24875"/>
    </cofactor>
</comment>
<dbReference type="InterPro" id="IPR027433">
    <property type="entry name" value="Lipoxygenase_dom_3"/>
</dbReference>
<dbReference type="SUPFAM" id="SSF81383">
    <property type="entry name" value="F-box domain"/>
    <property type="match status" value="1"/>
</dbReference>
<keyword evidence="6" id="KW-0276">Fatty acid metabolism</keyword>
<dbReference type="PRINTS" id="PR00468">
    <property type="entry name" value="PLTLPOXGNASE"/>
</dbReference>
<comment type="catalytic activity">
    <reaction evidence="12">
        <text>(9Z,12Z)-octadecadienoate + O2 = (9S)-hydroperoxy-(10E,12Z)-octadecadienoate</text>
        <dbReference type="Rhea" id="RHEA:30291"/>
        <dbReference type="ChEBI" id="CHEBI:15379"/>
        <dbReference type="ChEBI" id="CHEBI:30245"/>
        <dbReference type="ChEBI" id="CHEBI:60955"/>
        <dbReference type="EC" id="1.13.11.58"/>
    </reaction>
</comment>
<evidence type="ECO:0000259" key="17">
    <source>
        <dbReference type="PROSITE" id="PS50095"/>
    </source>
</evidence>
<dbReference type="EnsemblPlants" id="ONIVA03G32120.1">
    <property type="protein sequence ID" value="ONIVA03G32120.1"/>
    <property type="gene ID" value="ONIVA03G32120"/>
</dbReference>
<dbReference type="Gene3D" id="3.10.450.60">
    <property type="match status" value="1"/>
</dbReference>
<dbReference type="InterPro" id="IPR036392">
    <property type="entry name" value="PLAT/LH2_dom_sf"/>
</dbReference>
<dbReference type="SUPFAM" id="SSF48484">
    <property type="entry name" value="Lipoxigenase"/>
    <property type="match status" value="1"/>
</dbReference>
<dbReference type="PROSITE" id="PS00081">
    <property type="entry name" value="LIPOXYGENASE_2"/>
    <property type="match status" value="1"/>
</dbReference>
<dbReference type="PROSITE" id="PS50095">
    <property type="entry name" value="PLAT"/>
    <property type="match status" value="1"/>
</dbReference>
<dbReference type="eggNOG" id="KOG2850">
    <property type="taxonomic scope" value="Eukaryota"/>
</dbReference>
<keyword evidence="3 15" id="KW-0444">Lipid biosynthesis</keyword>
<reference evidence="20" key="1">
    <citation type="submission" date="2015-04" db="UniProtKB">
        <authorList>
            <consortium name="EnsemblPlants"/>
        </authorList>
    </citation>
    <scope>IDENTIFICATION</scope>
    <source>
        <strain evidence="20">SL10</strain>
    </source>
</reference>
<dbReference type="PROSITE" id="PS51393">
    <property type="entry name" value="LIPOXYGENASE_3"/>
    <property type="match status" value="1"/>
</dbReference>
<keyword evidence="10" id="KW-0443">Lipid metabolism</keyword>
<dbReference type="Proteomes" id="UP000006591">
    <property type="component" value="Chromosome 3"/>
</dbReference>
<dbReference type="GO" id="GO:1990136">
    <property type="term" value="F:linoleate 9S-lipoxygenase activity"/>
    <property type="evidence" value="ECO:0007669"/>
    <property type="project" value="UniProtKB-EC"/>
</dbReference>
<evidence type="ECO:0000256" key="5">
    <source>
        <dbReference type="ARBA" id="ARBA00022767"/>
    </source>
</evidence>
<dbReference type="PANTHER" id="PTHR11771">
    <property type="entry name" value="LIPOXYGENASE"/>
    <property type="match status" value="1"/>
</dbReference>
<feature type="domain" description="F-box" evidence="18">
    <location>
        <begin position="2"/>
        <end position="48"/>
    </location>
</feature>
<name>A0A0E0GSC8_ORYNI</name>
<evidence type="ECO:0000256" key="2">
    <source>
        <dbReference type="ARBA" id="ARBA00009419"/>
    </source>
</evidence>
<evidence type="ECO:0000256" key="14">
    <source>
        <dbReference type="RuleBase" id="RU003974"/>
    </source>
</evidence>
<dbReference type="GO" id="GO:0034440">
    <property type="term" value="P:lipid oxidation"/>
    <property type="evidence" value="ECO:0007669"/>
    <property type="project" value="InterPro"/>
</dbReference>
<evidence type="ECO:0000256" key="8">
    <source>
        <dbReference type="ARBA" id="ARBA00023002"/>
    </source>
</evidence>
<keyword evidence="11 15" id="KW-0275">Fatty acid biosynthesis</keyword>
<reference evidence="20" key="2">
    <citation type="submission" date="2018-04" db="EMBL/GenBank/DDBJ databases">
        <title>OnivRS2 (Oryza nivara Reference Sequence Version 2).</title>
        <authorList>
            <person name="Zhang J."/>
            <person name="Kudrna D."/>
            <person name="Lee S."/>
            <person name="Talag J."/>
            <person name="Rajasekar S."/>
            <person name="Welchert J."/>
            <person name="Hsing Y.-I."/>
            <person name="Wing R.A."/>
        </authorList>
    </citation>
    <scope>NUCLEOTIDE SEQUENCE [LARGE SCALE GENOMIC DNA]</scope>
    <source>
        <strain evidence="20">SL10</strain>
    </source>
</reference>
<keyword evidence="7 14" id="KW-0223">Dioxygenase</keyword>
<comment type="pathway">
    <text evidence="15">Lipid metabolism; oxylipin biosynthesis.</text>
</comment>
<dbReference type="Pfam" id="PF01477">
    <property type="entry name" value="PLAT"/>
    <property type="match status" value="1"/>
</dbReference>
<dbReference type="FunFam" id="3.10.450.60:FF:000002">
    <property type="entry name" value="Lipoxygenase"/>
    <property type="match status" value="1"/>
</dbReference>
<dbReference type="SUPFAM" id="SSF49723">
    <property type="entry name" value="Lipase/lipooxygenase domain (PLAT/LH2 domain)"/>
    <property type="match status" value="1"/>
</dbReference>
<keyword evidence="9 14" id="KW-0408">Iron</keyword>
<keyword evidence="5 15" id="KW-0925">Oxylipin biosynthesis</keyword>
<keyword evidence="4 14" id="KW-0479">Metal-binding</keyword>
<evidence type="ECO:0000256" key="10">
    <source>
        <dbReference type="ARBA" id="ARBA00023098"/>
    </source>
</evidence>
<dbReference type="Pfam" id="PF00305">
    <property type="entry name" value="Lipoxygenase"/>
    <property type="match status" value="1"/>
</dbReference>
<dbReference type="Gramene" id="ONIVA03G32120.1">
    <property type="protein sequence ID" value="ONIVA03G32120.1"/>
    <property type="gene ID" value="ONIVA03G32120"/>
</dbReference>
<dbReference type="STRING" id="4536.A0A0E0GSC8"/>
<dbReference type="HOGENOM" id="CLU_004282_0_0_1"/>
<dbReference type="Gene3D" id="2.60.60.20">
    <property type="entry name" value="PLAT/LH2 domain"/>
    <property type="match status" value="1"/>
</dbReference>
<organism evidence="20">
    <name type="scientific">Oryza nivara</name>
    <name type="common">Indian wild rice</name>
    <name type="synonym">Oryza sativa f. spontanea</name>
    <dbReference type="NCBI Taxonomy" id="4536"/>
    <lineage>
        <taxon>Eukaryota</taxon>
        <taxon>Viridiplantae</taxon>
        <taxon>Streptophyta</taxon>
        <taxon>Embryophyta</taxon>
        <taxon>Tracheophyta</taxon>
        <taxon>Spermatophyta</taxon>
        <taxon>Magnoliopsida</taxon>
        <taxon>Liliopsida</taxon>
        <taxon>Poales</taxon>
        <taxon>Poaceae</taxon>
        <taxon>BOP clade</taxon>
        <taxon>Oryzoideae</taxon>
        <taxon>Oryzeae</taxon>
        <taxon>Oryzinae</taxon>
        <taxon>Oryza</taxon>
    </lineage>
</organism>
<evidence type="ECO:0000256" key="3">
    <source>
        <dbReference type="ARBA" id="ARBA00022516"/>
    </source>
</evidence>
<dbReference type="InterPro" id="IPR036226">
    <property type="entry name" value="LipOase_C_sf"/>
</dbReference>
<evidence type="ECO:0000256" key="7">
    <source>
        <dbReference type="ARBA" id="ARBA00022964"/>
    </source>
</evidence>
<dbReference type="InterPro" id="IPR020834">
    <property type="entry name" value="LipOase_CS"/>
</dbReference>
<dbReference type="SMART" id="SM00256">
    <property type="entry name" value="FBOX"/>
    <property type="match status" value="1"/>
</dbReference>
<comment type="function">
    <text evidence="15">Plant lipoxygenase may be involved in a number of diverse aspects of plant physiology including growth and development, pest resistance, and senescence or responses to wounding.</text>
</comment>
<dbReference type="AlphaFoldDB" id="A0A0E0GSC8"/>
<proteinExistence type="inferred from homology"/>
<dbReference type="InterPro" id="IPR036047">
    <property type="entry name" value="F-box-like_dom_sf"/>
</dbReference>
<evidence type="ECO:0000313" key="21">
    <source>
        <dbReference type="Proteomes" id="UP000006591"/>
    </source>
</evidence>
<evidence type="ECO:0000256" key="13">
    <source>
        <dbReference type="PROSITE-ProRule" id="PRU00152"/>
    </source>
</evidence>
<dbReference type="InterPro" id="IPR013819">
    <property type="entry name" value="LipOase_C"/>
</dbReference>
<protein>
    <recommendedName>
        <fullName evidence="15">Lipoxygenase</fullName>
        <ecNumber evidence="15">1.13.11.-</ecNumber>
    </recommendedName>
</protein>
<comment type="caution">
    <text evidence="13">Lacks conserved residue(s) required for the propagation of feature annotation.</text>
</comment>
<evidence type="ECO:0000259" key="18">
    <source>
        <dbReference type="PROSITE" id="PS50181"/>
    </source>
</evidence>
<dbReference type="GO" id="GO:0006633">
    <property type="term" value="P:fatty acid biosynthetic process"/>
    <property type="evidence" value="ECO:0007669"/>
    <property type="project" value="UniProtKB-KW"/>
</dbReference>
<evidence type="ECO:0000313" key="20">
    <source>
        <dbReference type="EnsemblPlants" id="ONIVA03G32120.1"/>
    </source>
</evidence>
<dbReference type="PRINTS" id="PR00087">
    <property type="entry name" value="LIPOXYGENASE"/>
</dbReference>
<dbReference type="Gene3D" id="1.20.245.10">
    <property type="entry name" value="Lipoxygenase-1, Domain 5"/>
    <property type="match status" value="1"/>
</dbReference>
<dbReference type="SMART" id="SM00308">
    <property type="entry name" value="LH2"/>
    <property type="match status" value="1"/>
</dbReference>
<evidence type="ECO:0000256" key="15">
    <source>
        <dbReference type="RuleBase" id="RU003975"/>
    </source>
</evidence>
<dbReference type="GO" id="GO:0031408">
    <property type="term" value="P:oxylipin biosynthetic process"/>
    <property type="evidence" value="ECO:0007669"/>
    <property type="project" value="UniProtKB-UniRule"/>
</dbReference>
<evidence type="ECO:0000256" key="4">
    <source>
        <dbReference type="ARBA" id="ARBA00022723"/>
    </source>
</evidence>
<keyword evidence="21" id="KW-1185">Reference proteome</keyword>
<evidence type="ECO:0000256" key="6">
    <source>
        <dbReference type="ARBA" id="ARBA00022832"/>
    </source>
</evidence>
<evidence type="ECO:0000256" key="16">
    <source>
        <dbReference type="SAM" id="MobiDB-lite"/>
    </source>
</evidence>
<dbReference type="OMA" id="CDNTPNE"/>
<dbReference type="EC" id="1.13.11.-" evidence="15"/>
<sequence>MEGGSNDFPGDLLRAVLQRLPPPDLARAACVCRLWRGVASDRAVLEAAFASPWGVRRVVGEPETRAFWRAASLARFALSHTVRRGDTVPGIALKYSIQSFIPRDALVEKQNPRRTLLLQNDEAEGFWSQSSEACIPMTEPLRTTYLSQTYHRMLGGLKDKLTGKNGNKIKGLAVLMSRKLLDPRDFTASLLDNVHEVFGNSITCQLVSATVADQNNEGRGIVGSEANLEQGLTDLPSVSQGESKLTVRFNWEMDKHGVPGAIIIKNHHSTKFFLKTITLHDVPGCDTIVFVANSWIYPVGKYHYNRIFFANNSYLPSQMPEALRPYREDELRYLRGEDRQGPYQEHDRIYRYDVYNDLGEPDRDNPRPVLGGSQKHPYPRRGHPNSESRLSLLEQIYVPSDERFAHLRMSDFAGYSIKAIVQGILPAIRTYVDLTPGEFDSFEDILKLYRGGLKLPSIPALEELRKSFPVQLIKDLLPVGGSYLLKFPKPDIIKENEVAWRTDEEFAREILAGLNPMVIRRLTEFPPKSTLDPSKYGDQTSTITPAHIEKNLEGLSVQQALDSNRLYILDHHDHFMPFLIDINSLDGIFTYATRTLLFLRDDDTLKPLAIELSLPHIEGNLTTAKSKVHTPASSGIESWVWQLAKAYVAVNDSGWHQLISHWLNTHAVMEPFVIATNRQLSVTHPVYKLLQPHYRDTMTINALARQTLINGGGIFEQTVFPGKHALAMSSAVYKNWNFTEQGLPDDLIKRGIAIKDPSSPSKVKLLIKDYPYATDGLAIWQAIEQWVTEYCAIYYPNDGVLQGDVELQAWWKEVREVGHGDLKDADWWPKMQSLPELTKACTTIIWIASALHAAVNFGQYPYAGYLPNRPTISRRPMPEPGSKEYTELDENPEKFFIRTITSQFQTILGVSLIEILSKHSADEIYLGQRDTPEWTSDPKALEAFKRFSRQLVEIESKVLNMNKDPLLKNRVGPANFPYTLMFPNTSDNKGAAEGITARGIPNSISI</sequence>
<dbReference type="FunFam" id="4.10.372.10:FF:000001">
    <property type="entry name" value="Lipoxygenase"/>
    <property type="match status" value="1"/>
</dbReference>
<dbReference type="PROSITE" id="PS50181">
    <property type="entry name" value="FBOX"/>
    <property type="match status" value="1"/>
</dbReference>
<feature type="domain" description="Lipoxygenase" evidence="19">
    <location>
        <begin position="313"/>
        <end position="1006"/>
    </location>
</feature>
<feature type="region of interest" description="Disordered" evidence="16">
    <location>
        <begin position="357"/>
        <end position="386"/>
    </location>
</feature>
<dbReference type="InterPro" id="IPR001246">
    <property type="entry name" value="LipOase_plant"/>
</dbReference>
<evidence type="ECO:0000259" key="19">
    <source>
        <dbReference type="PROSITE" id="PS51393"/>
    </source>
</evidence>
<accession>A0A0E0GSC8</accession>
<evidence type="ECO:0000256" key="1">
    <source>
        <dbReference type="ARBA" id="ARBA00001962"/>
    </source>
</evidence>